<keyword evidence="2" id="KW-1133">Transmembrane helix</keyword>
<evidence type="ECO:0000313" key="3">
    <source>
        <dbReference type="Ensembl" id="ENSCSAVP00000017214.1"/>
    </source>
</evidence>
<feature type="region of interest" description="Disordered" evidence="1">
    <location>
        <begin position="44"/>
        <end position="82"/>
    </location>
</feature>
<keyword evidence="2" id="KW-0472">Membrane</keyword>
<dbReference type="AlphaFoldDB" id="H2ZHZ8"/>
<accession>H2ZHZ8</accession>
<evidence type="ECO:0000256" key="1">
    <source>
        <dbReference type="SAM" id="MobiDB-lite"/>
    </source>
</evidence>
<keyword evidence="4" id="KW-1185">Reference proteome</keyword>
<organism evidence="3 4">
    <name type="scientific">Ciona savignyi</name>
    <name type="common">Pacific transparent sea squirt</name>
    <dbReference type="NCBI Taxonomy" id="51511"/>
    <lineage>
        <taxon>Eukaryota</taxon>
        <taxon>Metazoa</taxon>
        <taxon>Chordata</taxon>
        <taxon>Tunicata</taxon>
        <taxon>Ascidiacea</taxon>
        <taxon>Phlebobranchia</taxon>
        <taxon>Cionidae</taxon>
        <taxon>Ciona</taxon>
    </lineage>
</organism>
<name>H2ZHZ8_CIOSA</name>
<feature type="transmembrane region" description="Helical" evidence="2">
    <location>
        <begin position="12"/>
        <end position="33"/>
    </location>
</feature>
<proteinExistence type="predicted"/>
<sequence length="98" mass="11055">MINLSDVQKEILILLLIALGVSLIILFVSYIIWKNFCEPKLDEGRRNRQEQQDPFSVQLDTGDGESSALRSPDGARGEGTVSDIRYHRVLPIYPPLSK</sequence>
<reference evidence="4" key="1">
    <citation type="submission" date="2003-08" db="EMBL/GenBank/DDBJ databases">
        <authorList>
            <person name="Birren B."/>
            <person name="Nusbaum C."/>
            <person name="Abebe A."/>
            <person name="Abouelleil A."/>
            <person name="Adekoya E."/>
            <person name="Ait-zahra M."/>
            <person name="Allen N."/>
            <person name="Allen T."/>
            <person name="An P."/>
            <person name="Anderson M."/>
            <person name="Anderson S."/>
            <person name="Arachchi H."/>
            <person name="Armbruster J."/>
            <person name="Bachantsang P."/>
            <person name="Baldwin J."/>
            <person name="Barry A."/>
            <person name="Bayul T."/>
            <person name="Blitshsteyn B."/>
            <person name="Bloom T."/>
            <person name="Blye J."/>
            <person name="Boguslavskiy L."/>
            <person name="Borowsky M."/>
            <person name="Boukhgalter B."/>
            <person name="Brunache A."/>
            <person name="Butler J."/>
            <person name="Calixte N."/>
            <person name="Calvo S."/>
            <person name="Camarata J."/>
            <person name="Campo K."/>
            <person name="Chang J."/>
            <person name="Cheshatsang Y."/>
            <person name="Citroen M."/>
            <person name="Collymore A."/>
            <person name="Considine T."/>
            <person name="Cook A."/>
            <person name="Cooke P."/>
            <person name="Corum B."/>
            <person name="Cuomo C."/>
            <person name="David R."/>
            <person name="Dawoe T."/>
            <person name="Degray S."/>
            <person name="Dodge S."/>
            <person name="Dooley K."/>
            <person name="Dorje P."/>
            <person name="Dorjee K."/>
            <person name="Dorris L."/>
            <person name="Duffey N."/>
            <person name="Dupes A."/>
            <person name="Elkins T."/>
            <person name="Engels R."/>
            <person name="Erickson J."/>
            <person name="Farina A."/>
            <person name="Faro S."/>
            <person name="Ferreira P."/>
            <person name="Fischer H."/>
            <person name="Fitzgerald M."/>
            <person name="Foley K."/>
            <person name="Gage D."/>
            <person name="Galagan J."/>
            <person name="Gearin G."/>
            <person name="Gnerre S."/>
            <person name="Gnirke A."/>
            <person name="Goyette A."/>
            <person name="Graham J."/>
            <person name="Grandbois E."/>
            <person name="Gyaltsen K."/>
            <person name="Hafez N."/>
            <person name="Hagopian D."/>
            <person name="Hagos B."/>
            <person name="Hall J."/>
            <person name="Hatcher B."/>
            <person name="Heller A."/>
            <person name="Higgins H."/>
            <person name="Honan T."/>
            <person name="Horn A."/>
            <person name="Houde N."/>
            <person name="Hughes L."/>
            <person name="Hulme W."/>
            <person name="Husby E."/>
            <person name="Iliev I."/>
            <person name="Jaffe D."/>
            <person name="Jones C."/>
            <person name="Kamal M."/>
            <person name="Kamat A."/>
            <person name="Kamvysselis M."/>
            <person name="Karlsson E."/>
            <person name="Kells C."/>
            <person name="Kieu A."/>
            <person name="Kisner P."/>
            <person name="Kodira C."/>
            <person name="Kulbokas E."/>
            <person name="Labutti K."/>
            <person name="Lama D."/>
            <person name="Landers T."/>
            <person name="Leger J."/>
            <person name="Levine S."/>
            <person name="Lewis D."/>
            <person name="Lewis T."/>
            <person name="Lindblad-toh K."/>
            <person name="Liu X."/>
            <person name="Lokyitsang T."/>
            <person name="Lokyitsang Y."/>
            <person name="Lucien O."/>
            <person name="Lui A."/>
            <person name="Ma L.J."/>
            <person name="Mabbitt R."/>
            <person name="Macdonald J."/>
            <person name="Maclean C."/>
            <person name="Major J."/>
            <person name="Manning J."/>
            <person name="Marabella R."/>
            <person name="Maru K."/>
            <person name="Matthews C."/>
            <person name="Mauceli E."/>
            <person name="Mccarthy M."/>
            <person name="Mcdonough S."/>
            <person name="Mcghee T."/>
            <person name="Meldrim J."/>
            <person name="Meneus L."/>
            <person name="Mesirov J."/>
            <person name="Mihalev A."/>
            <person name="Mihova T."/>
            <person name="Mikkelsen T."/>
            <person name="Mlenga V."/>
            <person name="Moru K."/>
            <person name="Mozes J."/>
            <person name="Mulrain L."/>
            <person name="Munson G."/>
            <person name="Naylor J."/>
            <person name="Newes C."/>
            <person name="Nguyen C."/>
            <person name="Nguyen N."/>
            <person name="Nguyen T."/>
            <person name="Nicol R."/>
            <person name="Nielsen C."/>
            <person name="Nizzari M."/>
            <person name="Norbu C."/>
            <person name="Norbu N."/>
            <person name="O'donnell P."/>
            <person name="Okoawo O."/>
            <person name="O'leary S."/>
            <person name="Omotosho B."/>
            <person name="O'neill K."/>
            <person name="Osman S."/>
            <person name="Parker S."/>
            <person name="Perrin D."/>
            <person name="Phunkhang P."/>
            <person name="Piqani B."/>
            <person name="Purcell S."/>
            <person name="Rachupka T."/>
            <person name="Ramasamy U."/>
            <person name="Rameau R."/>
            <person name="Ray V."/>
            <person name="Raymond C."/>
            <person name="Retta R."/>
            <person name="Richardson S."/>
            <person name="Rise C."/>
            <person name="Rodriguez J."/>
            <person name="Rogers J."/>
            <person name="Rogov P."/>
            <person name="Rutman M."/>
            <person name="Schupbach R."/>
            <person name="Seaman C."/>
            <person name="Settipalli S."/>
            <person name="Sharpe T."/>
            <person name="Sheridan J."/>
            <person name="Sherpa N."/>
            <person name="Shi J."/>
            <person name="Smirnov S."/>
            <person name="Smith C."/>
            <person name="Sougnez C."/>
            <person name="Spencer B."/>
            <person name="Stalker J."/>
            <person name="Stange-thomann N."/>
            <person name="Stavropoulos S."/>
            <person name="Stetson K."/>
            <person name="Stone C."/>
            <person name="Stone S."/>
            <person name="Stubbs M."/>
            <person name="Talamas J."/>
            <person name="Tchuinga P."/>
            <person name="Tenzing P."/>
            <person name="Tesfaye S."/>
            <person name="Theodore J."/>
            <person name="Thoulutsang Y."/>
            <person name="Topham K."/>
            <person name="Towey S."/>
            <person name="Tsamla T."/>
            <person name="Tsomo N."/>
            <person name="Vallee D."/>
            <person name="Vassiliev H."/>
            <person name="Venkataraman V."/>
            <person name="Vinson J."/>
            <person name="Vo A."/>
            <person name="Wade C."/>
            <person name="Wang S."/>
            <person name="Wangchuk T."/>
            <person name="Wangdi T."/>
            <person name="Whittaker C."/>
            <person name="Wilkinson J."/>
            <person name="Wu Y."/>
            <person name="Wyman D."/>
            <person name="Yadav S."/>
            <person name="Yang S."/>
            <person name="Yang X."/>
            <person name="Yeager S."/>
            <person name="Yee E."/>
            <person name="Young G."/>
            <person name="Zainoun J."/>
            <person name="Zembeck L."/>
            <person name="Zimmer A."/>
            <person name="Zody M."/>
            <person name="Lander E."/>
        </authorList>
    </citation>
    <scope>NUCLEOTIDE SEQUENCE [LARGE SCALE GENOMIC DNA]</scope>
</reference>
<evidence type="ECO:0000313" key="4">
    <source>
        <dbReference type="Proteomes" id="UP000007875"/>
    </source>
</evidence>
<dbReference type="HOGENOM" id="CLU_2338786_0_0_1"/>
<keyword evidence="2" id="KW-0812">Transmembrane</keyword>
<reference evidence="3" key="3">
    <citation type="submission" date="2025-09" db="UniProtKB">
        <authorList>
            <consortium name="Ensembl"/>
        </authorList>
    </citation>
    <scope>IDENTIFICATION</scope>
</reference>
<dbReference type="Proteomes" id="UP000007875">
    <property type="component" value="Unassembled WGS sequence"/>
</dbReference>
<dbReference type="InParanoid" id="H2ZHZ8"/>
<reference evidence="3" key="2">
    <citation type="submission" date="2025-08" db="UniProtKB">
        <authorList>
            <consortium name="Ensembl"/>
        </authorList>
    </citation>
    <scope>IDENTIFICATION</scope>
</reference>
<protein>
    <submittedName>
        <fullName evidence="3">Uncharacterized protein</fullName>
    </submittedName>
</protein>
<dbReference type="Ensembl" id="ENSCSAVT00000017402.1">
    <property type="protein sequence ID" value="ENSCSAVP00000017214.1"/>
    <property type="gene ID" value="ENSCSAVG00000010126.1"/>
</dbReference>
<evidence type="ECO:0000256" key="2">
    <source>
        <dbReference type="SAM" id="Phobius"/>
    </source>
</evidence>